<evidence type="ECO:0008006" key="3">
    <source>
        <dbReference type="Google" id="ProtNLM"/>
    </source>
</evidence>
<protein>
    <recommendedName>
        <fullName evidence="3">Phage protein</fullName>
    </recommendedName>
</protein>
<reference evidence="1 2" key="1">
    <citation type="submission" date="2012-12" db="EMBL/GenBank/DDBJ databases">
        <title>The Genome Sequence of Bacillus cereus VD184.</title>
        <authorList>
            <consortium name="The Broad Institute Genome Sequencing Platform"/>
            <consortium name="The Broad Institute Genome Sequencing Center for Infectious Disease"/>
            <person name="Feldgarden M."/>
            <person name="Van der Auwera G.A."/>
            <person name="Mahillon J."/>
            <person name="Duprez V."/>
            <person name="Timmery S."/>
            <person name="Mattelet C."/>
            <person name="Dierick K."/>
            <person name="Sun M."/>
            <person name="Yu Z."/>
            <person name="Zhu L."/>
            <person name="Hu X."/>
            <person name="Shank E.B."/>
            <person name="Swiecicka I."/>
            <person name="Hansen B.M."/>
            <person name="Andrup L."/>
            <person name="Walker B."/>
            <person name="Young S.K."/>
            <person name="Zeng Q."/>
            <person name="Gargeya S."/>
            <person name="Fitzgerald M."/>
            <person name="Haas B."/>
            <person name="Abouelleil A."/>
            <person name="Alvarado L."/>
            <person name="Arachchi H.M."/>
            <person name="Berlin A.M."/>
            <person name="Chapman S.B."/>
            <person name="Dewar J."/>
            <person name="Goldberg J."/>
            <person name="Griggs A."/>
            <person name="Gujja S."/>
            <person name="Hansen M."/>
            <person name="Howarth C."/>
            <person name="Imamovic A."/>
            <person name="Larimer J."/>
            <person name="McCowan C."/>
            <person name="Murphy C."/>
            <person name="Neiman D."/>
            <person name="Pearson M."/>
            <person name="Priest M."/>
            <person name="Roberts A."/>
            <person name="Saif S."/>
            <person name="Shea T."/>
            <person name="Sisk P."/>
            <person name="Sykes S."/>
            <person name="Wortman J."/>
            <person name="Nusbaum C."/>
            <person name="Birren B."/>
        </authorList>
    </citation>
    <scope>NUCLEOTIDE SEQUENCE [LARGE SCALE GENOMIC DNA]</scope>
    <source>
        <strain evidence="1 2">VD184</strain>
    </source>
</reference>
<evidence type="ECO:0000313" key="1">
    <source>
        <dbReference type="EMBL" id="EOQ00958.1"/>
    </source>
</evidence>
<evidence type="ECO:0000313" key="2">
    <source>
        <dbReference type="Proteomes" id="UP000014028"/>
    </source>
</evidence>
<proteinExistence type="predicted"/>
<accession>A0A9W5R0D6</accession>
<organism evidence="1 2">
    <name type="scientific">Bacillus cereus VD184</name>
    <dbReference type="NCBI Taxonomy" id="1053242"/>
    <lineage>
        <taxon>Bacteria</taxon>
        <taxon>Bacillati</taxon>
        <taxon>Bacillota</taxon>
        <taxon>Bacilli</taxon>
        <taxon>Bacillales</taxon>
        <taxon>Bacillaceae</taxon>
        <taxon>Bacillus</taxon>
        <taxon>Bacillus cereus group</taxon>
    </lineage>
</organism>
<gene>
    <name evidence="1" type="ORF">IKC_06156</name>
</gene>
<dbReference type="InterPro" id="IPR009752">
    <property type="entry name" value="Phage_Mu_GpJ"/>
</dbReference>
<dbReference type="EMBL" id="AHFK01000113">
    <property type="protein sequence ID" value="EOQ00958.1"/>
    <property type="molecule type" value="Genomic_DNA"/>
</dbReference>
<dbReference type="RefSeq" id="WP_016124082.1">
    <property type="nucleotide sequence ID" value="NZ_KB976852.1"/>
</dbReference>
<dbReference type="AlphaFoldDB" id="A0A9W5R0D6"/>
<sequence length="140" mass="16226">MSYSTPKDLRTTYRQQMPSSISDKDIRVFCDKASVYMNGILAKAYKVPFSPVPPFIKQVANDLSTYFFIESMYTSQKPNLDEFYKDLKLRLDKLLQDILNGDMTLIDEDGNVVEPLPTWNNGYATTNDDEPFFGRSHPYW</sequence>
<dbReference type="Pfam" id="PF07030">
    <property type="entry name" value="Phage_Mu_Gp36"/>
    <property type="match status" value="1"/>
</dbReference>
<dbReference type="Proteomes" id="UP000014028">
    <property type="component" value="Unassembled WGS sequence"/>
</dbReference>
<comment type="caution">
    <text evidence="1">The sequence shown here is derived from an EMBL/GenBank/DDBJ whole genome shotgun (WGS) entry which is preliminary data.</text>
</comment>
<name>A0A9W5R0D6_BACCE</name>